<evidence type="ECO:0000256" key="2">
    <source>
        <dbReference type="ARBA" id="ARBA00022448"/>
    </source>
</evidence>
<dbReference type="CDD" id="cd06261">
    <property type="entry name" value="TM_PBP2"/>
    <property type="match status" value="1"/>
</dbReference>
<dbReference type="InterPro" id="IPR000515">
    <property type="entry name" value="MetI-like"/>
</dbReference>
<dbReference type="Gene3D" id="1.10.3720.10">
    <property type="entry name" value="MetI-like"/>
    <property type="match status" value="1"/>
</dbReference>
<dbReference type="SUPFAM" id="SSF161098">
    <property type="entry name" value="MetI-like"/>
    <property type="match status" value="1"/>
</dbReference>
<feature type="transmembrane region" description="Helical" evidence="7">
    <location>
        <begin position="12"/>
        <end position="34"/>
    </location>
</feature>
<dbReference type="InterPro" id="IPR050366">
    <property type="entry name" value="BP-dependent_transpt_permease"/>
</dbReference>
<keyword evidence="2 7" id="KW-0813">Transport</keyword>
<dbReference type="AlphaFoldDB" id="A0A7S6WPK9"/>
<gene>
    <name evidence="9" type="ORF">IFE08_00745</name>
</gene>
<proteinExistence type="inferred from homology"/>
<dbReference type="GO" id="GO:0055085">
    <property type="term" value="P:transmembrane transport"/>
    <property type="evidence" value="ECO:0007669"/>
    <property type="project" value="InterPro"/>
</dbReference>
<evidence type="ECO:0000256" key="3">
    <source>
        <dbReference type="ARBA" id="ARBA00022475"/>
    </source>
</evidence>
<feature type="transmembrane region" description="Helical" evidence="7">
    <location>
        <begin position="190"/>
        <end position="212"/>
    </location>
</feature>
<keyword evidence="3" id="KW-1003">Cell membrane</keyword>
<feature type="domain" description="ABC transmembrane type-1" evidence="8">
    <location>
        <begin position="70"/>
        <end position="259"/>
    </location>
</feature>
<feature type="transmembrane region" description="Helical" evidence="7">
    <location>
        <begin position="72"/>
        <end position="98"/>
    </location>
</feature>
<name>A0A7S6WPK9_9SPIR</name>
<feature type="transmembrane region" description="Helical" evidence="7">
    <location>
        <begin position="105"/>
        <end position="125"/>
    </location>
</feature>
<dbReference type="PANTHER" id="PTHR43386">
    <property type="entry name" value="OLIGOPEPTIDE TRANSPORT SYSTEM PERMEASE PROTEIN APPC"/>
    <property type="match status" value="1"/>
</dbReference>
<protein>
    <submittedName>
        <fullName evidence="9">ABC transporter permease</fullName>
    </submittedName>
</protein>
<dbReference type="PANTHER" id="PTHR43386:SF1">
    <property type="entry name" value="D,D-DIPEPTIDE TRANSPORT SYSTEM PERMEASE PROTEIN DDPC-RELATED"/>
    <property type="match status" value="1"/>
</dbReference>
<dbReference type="InterPro" id="IPR035906">
    <property type="entry name" value="MetI-like_sf"/>
</dbReference>
<dbReference type="EMBL" id="CP061839">
    <property type="protein sequence ID" value="QOW60983.1"/>
    <property type="molecule type" value="Genomic_DNA"/>
</dbReference>
<evidence type="ECO:0000256" key="4">
    <source>
        <dbReference type="ARBA" id="ARBA00022692"/>
    </source>
</evidence>
<reference evidence="9 10" key="1">
    <citation type="submission" date="2020-09" db="EMBL/GenBank/DDBJ databases">
        <title>Characterization of Treponema spp. from bovine digital dermatitis in Korea.</title>
        <authorList>
            <person name="Espiritu H.M."/>
            <person name="Cho Y.I."/>
            <person name="Mamuad L."/>
        </authorList>
    </citation>
    <scope>NUCLEOTIDE SEQUENCE [LARGE SCALE GENOMIC DNA]</scope>
    <source>
        <strain evidence="9 10">KS1</strain>
    </source>
</reference>
<keyword evidence="6 7" id="KW-0472">Membrane</keyword>
<comment type="similarity">
    <text evidence="7">Belongs to the binding-protein-dependent transport system permease family.</text>
</comment>
<keyword evidence="5 7" id="KW-1133">Transmembrane helix</keyword>
<evidence type="ECO:0000256" key="6">
    <source>
        <dbReference type="ARBA" id="ARBA00023136"/>
    </source>
</evidence>
<feature type="transmembrane region" description="Helical" evidence="7">
    <location>
        <begin position="131"/>
        <end position="152"/>
    </location>
</feature>
<sequence>MKNKDKHKIKVLIYAILSAFIILCVILSDIIVPLEINASLENRFLPPGSTHFFGTDDFGRDVFLRTLQGFKYTFFIALTAQICSFLLGGFIGLITGYYGGIADEAIYYLCNLILSFPMIAAAIFFSSVFGSSALILIAISVIFGMTFNIKVVRSEIMILKHSDYIKGLKILGASNMFIITRHLVKPAYMLILPTFPLVLGHIIIGISAYSFLGFGVRPPNPEIGLMLKESLRFIHYAPWLMIFPGLFQFSVILIFSNLSEACTDFLQYTKNLRRKI</sequence>
<feature type="transmembrane region" description="Helical" evidence="7">
    <location>
        <begin position="233"/>
        <end position="255"/>
    </location>
</feature>
<evidence type="ECO:0000259" key="8">
    <source>
        <dbReference type="PROSITE" id="PS50928"/>
    </source>
</evidence>
<evidence type="ECO:0000256" key="7">
    <source>
        <dbReference type="RuleBase" id="RU363032"/>
    </source>
</evidence>
<dbReference type="RefSeq" id="WP_194076409.1">
    <property type="nucleotide sequence ID" value="NZ_CP061839.1"/>
</dbReference>
<keyword evidence="4 7" id="KW-0812">Transmembrane</keyword>
<evidence type="ECO:0000313" key="10">
    <source>
        <dbReference type="Proteomes" id="UP000593915"/>
    </source>
</evidence>
<comment type="subcellular location">
    <subcellularLocation>
        <location evidence="1 7">Cell membrane</location>
        <topology evidence="1 7">Multi-pass membrane protein</topology>
    </subcellularLocation>
</comment>
<organism evidence="9 10">
    <name type="scientific">Treponema pedis</name>
    <dbReference type="NCBI Taxonomy" id="409322"/>
    <lineage>
        <taxon>Bacteria</taxon>
        <taxon>Pseudomonadati</taxon>
        <taxon>Spirochaetota</taxon>
        <taxon>Spirochaetia</taxon>
        <taxon>Spirochaetales</taxon>
        <taxon>Treponemataceae</taxon>
        <taxon>Treponema</taxon>
    </lineage>
</organism>
<evidence type="ECO:0000313" key="9">
    <source>
        <dbReference type="EMBL" id="QOW60983.1"/>
    </source>
</evidence>
<accession>A0A7S6WPK9</accession>
<dbReference type="PROSITE" id="PS50928">
    <property type="entry name" value="ABC_TM1"/>
    <property type="match status" value="1"/>
</dbReference>
<evidence type="ECO:0000256" key="1">
    <source>
        <dbReference type="ARBA" id="ARBA00004651"/>
    </source>
</evidence>
<dbReference type="Proteomes" id="UP000593915">
    <property type="component" value="Chromosome"/>
</dbReference>
<dbReference type="GO" id="GO:0005886">
    <property type="term" value="C:plasma membrane"/>
    <property type="evidence" value="ECO:0007669"/>
    <property type="project" value="UniProtKB-SubCell"/>
</dbReference>
<evidence type="ECO:0000256" key="5">
    <source>
        <dbReference type="ARBA" id="ARBA00022989"/>
    </source>
</evidence>
<dbReference type="Pfam" id="PF00528">
    <property type="entry name" value="BPD_transp_1"/>
    <property type="match status" value="1"/>
</dbReference>